<evidence type="ECO:0000313" key="14">
    <source>
        <dbReference type="EMBL" id="HIQ71669.1"/>
    </source>
</evidence>
<evidence type="ECO:0000256" key="11">
    <source>
        <dbReference type="ARBA" id="ARBA00022917"/>
    </source>
</evidence>
<dbReference type="InterPro" id="IPR032524">
    <property type="entry name" value="ABC_tran_C"/>
</dbReference>
<name>A0A9D0Z9L9_9FIRM</name>
<dbReference type="GO" id="GO:0019843">
    <property type="term" value="F:rRNA binding"/>
    <property type="evidence" value="ECO:0007669"/>
    <property type="project" value="UniProtKB-KW"/>
</dbReference>
<reference evidence="14" key="1">
    <citation type="submission" date="2020-10" db="EMBL/GenBank/DDBJ databases">
        <authorList>
            <person name="Gilroy R."/>
        </authorList>
    </citation>
    <scope>NUCLEOTIDE SEQUENCE</scope>
    <source>
        <strain evidence="14">ChiSxjej2B14-6234</strain>
    </source>
</reference>
<dbReference type="InterPro" id="IPR003439">
    <property type="entry name" value="ABC_transporter-like_ATP-bd"/>
</dbReference>
<feature type="domain" description="ABC transporter" evidence="13">
    <location>
        <begin position="283"/>
        <end position="500"/>
    </location>
</feature>
<evidence type="ECO:0000256" key="7">
    <source>
        <dbReference type="ARBA" id="ARBA00022801"/>
    </source>
</evidence>
<dbReference type="InterPro" id="IPR003593">
    <property type="entry name" value="AAA+_ATPase"/>
</dbReference>
<evidence type="ECO:0000256" key="8">
    <source>
        <dbReference type="ARBA" id="ARBA00022840"/>
    </source>
</evidence>
<dbReference type="InterPro" id="IPR017871">
    <property type="entry name" value="ABC_transporter-like_CS"/>
</dbReference>
<dbReference type="CDD" id="cd03221">
    <property type="entry name" value="ABCF_EF-3"/>
    <property type="match status" value="2"/>
</dbReference>
<dbReference type="PROSITE" id="PS50893">
    <property type="entry name" value="ABC_TRANSPORTER_2"/>
    <property type="match status" value="2"/>
</dbReference>
<evidence type="ECO:0000259" key="13">
    <source>
        <dbReference type="PROSITE" id="PS50893"/>
    </source>
</evidence>
<keyword evidence="7" id="KW-0378">Hydrolase</keyword>
<proteinExistence type="inferred from homology"/>
<evidence type="ECO:0000256" key="3">
    <source>
        <dbReference type="ARBA" id="ARBA00022555"/>
    </source>
</evidence>
<evidence type="ECO:0000313" key="15">
    <source>
        <dbReference type="Proteomes" id="UP000886887"/>
    </source>
</evidence>
<evidence type="ECO:0000256" key="2">
    <source>
        <dbReference type="ARBA" id="ARBA00022490"/>
    </source>
</evidence>
<keyword evidence="10" id="KW-0694">RNA-binding</keyword>
<dbReference type="EMBL" id="DVFJ01000015">
    <property type="protein sequence ID" value="HIQ71669.1"/>
    <property type="molecule type" value="Genomic_DNA"/>
</dbReference>
<evidence type="ECO:0000256" key="4">
    <source>
        <dbReference type="ARBA" id="ARBA00022730"/>
    </source>
</evidence>
<dbReference type="PANTHER" id="PTHR42855:SF1">
    <property type="entry name" value="ABC TRANSPORTER DOMAIN-CONTAINING PROTEIN"/>
    <property type="match status" value="1"/>
</dbReference>
<gene>
    <name evidence="14" type="ORF">IAB73_05610</name>
</gene>
<dbReference type="InterPro" id="IPR032781">
    <property type="entry name" value="ABC_tran_Xtn"/>
</dbReference>
<evidence type="ECO:0000256" key="12">
    <source>
        <dbReference type="SAM" id="Coils"/>
    </source>
</evidence>
<keyword evidence="8 14" id="KW-0067">ATP-binding</keyword>
<keyword evidence="6" id="KW-0547">Nucleotide-binding</keyword>
<dbReference type="GO" id="GO:0003677">
    <property type="term" value="F:DNA binding"/>
    <property type="evidence" value="ECO:0007669"/>
    <property type="project" value="InterPro"/>
</dbReference>
<evidence type="ECO:0000256" key="1">
    <source>
        <dbReference type="ARBA" id="ARBA00005868"/>
    </source>
</evidence>
<keyword evidence="2" id="KW-0963">Cytoplasm</keyword>
<evidence type="ECO:0000256" key="6">
    <source>
        <dbReference type="ARBA" id="ARBA00022741"/>
    </source>
</evidence>
<dbReference type="Gene3D" id="3.40.50.300">
    <property type="entry name" value="P-loop containing nucleotide triphosphate hydrolases"/>
    <property type="match status" value="2"/>
</dbReference>
<evidence type="ECO:0000256" key="10">
    <source>
        <dbReference type="ARBA" id="ARBA00022884"/>
    </source>
</evidence>
<keyword evidence="12" id="KW-0175">Coiled coil</keyword>
<comment type="caution">
    <text evidence="14">The sequence shown here is derived from an EMBL/GenBank/DDBJ whole genome shotgun (WGS) entry which is preliminary data.</text>
</comment>
<dbReference type="SUPFAM" id="SSF52540">
    <property type="entry name" value="P-loop containing nucleoside triphosphate hydrolases"/>
    <property type="match status" value="2"/>
</dbReference>
<dbReference type="FunFam" id="3.40.50.300:FF:000183">
    <property type="entry name" value="ABC transporter ATP-binding protein yjjK"/>
    <property type="match status" value="1"/>
</dbReference>
<keyword evidence="11" id="KW-0648">Protein biosynthesis</keyword>
<dbReference type="InterPro" id="IPR051309">
    <property type="entry name" value="ABCF_ATPase"/>
</dbReference>
<keyword evidence="9" id="KW-0810">Translation regulation</keyword>
<sequence length="594" mass="66693">MASILSAEGICKSYGSRPVLNGATLHIQPGERTGVVGLNGAGKSTLLRIVAGIEEPDAGTITQKNGLTVAYLPQTPDFAPGSTVLEQIFDGLSRDVRDAAEYEAKNMLTRLGIGAFDQDIGTLSGGQRKRVALAAALIRPVDLLLLDEPTNHVDERTVEWLEERLARYPGALMMVTHDRYFLDRVCGRIVEVQGGNLYAHEGNFSVYLERRAAREEMELAGARKRRSILKKELEWMRRGARARSTKQKARIERYEALSQVEGPREAERLQMGSASARLGRKIVELEHVCKGFGDRRLIEDFSYVLLRDDRVGIVGPNGCGKTTLLSMIAGTLAPDSGRIEVGDTVRFGVFAQEYPPVDPDLRVIDYMRSIAEYVQTAEGRLSASQMLEQFLFPPEAQYTQVRRLSGGERRRLYLCSVLMGSPNVLLLDEPTNDLDTDTLAILEDYLDAFTGAAIVVSHDRFFLDRVCARLFAFEDGRLAPYVCSYSEYAAQRRERDRQPAQERAPQARRERTRELRFSFKEQREYETIDATIAALEAEIAAIDRETEAAASDYVRLQALAERRREADERLEQATERWVYLNDLAERIAAQEKGE</sequence>
<dbReference type="Pfam" id="PF00005">
    <property type="entry name" value="ABC_tran"/>
    <property type="match status" value="2"/>
</dbReference>
<dbReference type="GO" id="GO:0006417">
    <property type="term" value="P:regulation of translation"/>
    <property type="evidence" value="ECO:0007669"/>
    <property type="project" value="UniProtKB-KW"/>
</dbReference>
<dbReference type="GO" id="GO:0000049">
    <property type="term" value="F:tRNA binding"/>
    <property type="evidence" value="ECO:0007669"/>
    <property type="project" value="UniProtKB-KW"/>
</dbReference>
<protein>
    <submittedName>
        <fullName evidence="14">ABC-F family ATP-binding cassette domain-containing protein</fullName>
    </submittedName>
</protein>
<reference evidence="14" key="2">
    <citation type="journal article" date="2021" name="PeerJ">
        <title>Extensive microbial diversity within the chicken gut microbiome revealed by metagenomics and culture.</title>
        <authorList>
            <person name="Gilroy R."/>
            <person name="Ravi A."/>
            <person name="Getino M."/>
            <person name="Pursley I."/>
            <person name="Horton D.L."/>
            <person name="Alikhan N.F."/>
            <person name="Baker D."/>
            <person name="Gharbi K."/>
            <person name="Hall N."/>
            <person name="Watson M."/>
            <person name="Adriaenssens E.M."/>
            <person name="Foster-Nyarko E."/>
            <person name="Jarju S."/>
            <person name="Secka A."/>
            <person name="Antonio M."/>
            <person name="Oren A."/>
            <person name="Chaudhuri R.R."/>
            <person name="La Ragione R."/>
            <person name="Hildebrand F."/>
            <person name="Pallen M.J."/>
        </authorList>
    </citation>
    <scope>NUCLEOTIDE SEQUENCE</scope>
    <source>
        <strain evidence="14">ChiSxjej2B14-6234</strain>
    </source>
</reference>
<keyword evidence="5" id="KW-0677">Repeat</keyword>
<comment type="similarity">
    <text evidence="1">Belongs to the ABC transporter superfamily. ABCF family. Translational throttle EttA subfamily.</text>
</comment>
<dbReference type="Pfam" id="PF12848">
    <property type="entry name" value="ABC_tran_Xtn"/>
    <property type="match status" value="1"/>
</dbReference>
<dbReference type="PROSITE" id="PS00211">
    <property type="entry name" value="ABC_TRANSPORTER_1"/>
    <property type="match status" value="1"/>
</dbReference>
<dbReference type="Proteomes" id="UP000886887">
    <property type="component" value="Unassembled WGS sequence"/>
</dbReference>
<dbReference type="GO" id="GO:0005524">
    <property type="term" value="F:ATP binding"/>
    <property type="evidence" value="ECO:0007669"/>
    <property type="project" value="UniProtKB-KW"/>
</dbReference>
<organism evidence="14 15">
    <name type="scientific">Candidatus Onthenecus intestinigallinarum</name>
    <dbReference type="NCBI Taxonomy" id="2840875"/>
    <lineage>
        <taxon>Bacteria</taxon>
        <taxon>Bacillati</taxon>
        <taxon>Bacillota</taxon>
        <taxon>Clostridia</taxon>
        <taxon>Eubacteriales</taxon>
        <taxon>Candidatus Onthenecus</taxon>
    </lineage>
</organism>
<keyword evidence="4" id="KW-0699">rRNA-binding</keyword>
<feature type="coiled-coil region" evidence="12">
    <location>
        <begin position="525"/>
        <end position="576"/>
    </location>
</feature>
<dbReference type="Pfam" id="PF16326">
    <property type="entry name" value="ABC_tran_CTD"/>
    <property type="match status" value="1"/>
</dbReference>
<dbReference type="InterPro" id="IPR037118">
    <property type="entry name" value="Val-tRNA_synth_C_sf"/>
</dbReference>
<dbReference type="FunFam" id="3.40.50.300:FF:000011">
    <property type="entry name" value="Putative ABC transporter ATP-binding component"/>
    <property type="match status" value="1"/>
</dbReference>
<dbReference type="PANTHER" id="PTHR42855">
    <property type="entry name" value="ABC TRANSPORTER ATP-BINDING SUBUNIT"/>
    <property type="match status" value="1"/>
</dbReference>
<feature type="domain" description="ABC transporter" evidence="13">
    <location>
        <begin position="5"/>
        <end position="219"/>
    </location>
</feature>
<evidence type="ECO:0000256" key="5">
    <source>
        <dbReference type="ARBA" id="ARBA00022737"/>
    </source>
</evidence>
<dbReference type="GO" id="GO:0016887">
    <property type="term" value="F:ATP hydrolysis activity"/>
    <property type="evidence" value="ECO:0007669"/>
    <property type="project" value="InterPro"/>
</dbReference>
<dbReference type="AlphaFoldDB" id="A0A9D0Z9L9"/>
<dbReference type="GO" id="GO:0006412">
    <property type="term" value="P:translation"/>
    <property type="evidence" value="ECO:0007669"/>
    <property type="project" value="UniProtKB-KW"/>
</dbReference>
<evidence type="ECO:0000256" key="9">
    <source>
        <dbReference type="ARBA" id="ARBA00022845"/>
    </source>
</evidence>
<dbReference type="SMART" id="SM00382">
    <property type="entry name" value="AAA"/>
    <property type="match status" value="2"/>
</dbReference>
<keyword evidence="3" id="KW-0820">tRNA-binding</keyword>
<dbReference type="InterPro" id="IPR027417">
    <property type="entry name" value="P-loop_NTPase"/>
</dbReference>
<accession>A0A9D0Z9L9</accession>
<dbReference type="Gene3D" id="1.10.287.380">
    <property type="entry name" value="Valyl-tRNA synthetase, C-terminal domain"/>
    <property type="match status" value="1"/>
</dbReference>